<comment type="function">
    <text evidence="6">Catalyzes the cleavage of the N-glycosidic bond of deoxyribonucleoside 5'-monophosphates to yield deoxyribose 5-phosphate and a purine or pyrimidine base.</text>
</comment>
<feature type="binding site" description="in other chain" evidence="6">
    <location>
        <position position="19"/>
    </location>
    <ligand>
        <name>substrate</name>
        <note>ligand shared between homodimeric partners</note>
    </ligand>
</feature>
<evidence type="ECO:0000313" key="8">
    <source>
        <dbReference type="Proteomes" id="UP000282985"/>
    </source>
</evidence>
<dbReference type="GO" id="GO:0009116">
    <property type="term" value="P:nucleoside metabolic process"/>
    <property type="evidence" value="ECO:0007669"/>
    <property type="project" value="UniProtKB-UniRule"/>
</dbReference>
<comment type="catalytic activity">
    <reaction evidence="5">
        <text>5-hydroxymethyl-dUMP + H2O = 5-hydroxymethyluracil + 2-deoxy-D-ribose 5-phosphate</text>
        <dbReference type="Rhea" id="RHEA:77099"/>
        <dbReference type="ChEBI" id="CHEBI:15377"/>
        <dbReference type="ChEBI" id="CHEBI:16964"/>
        <dbReference type="ChEBI" id="CHEBI:62877"/>
        <dbReference type="ChEBI" id="CHEBI:90409"/>
    </reaction>
    <physiologicalReaction direction="left-to-right" evidence="5">
        <dbReference type="Rhea" id="RHEA:77100"/>
    </physiologicalReaction>
</comment>
<dbReference type="InterPro" id="IPR051239">
    <property type="entry name" value="2'-dNMP_N-hydrolase"/>
</dbReference>
<dbReference type="GO" id="GO:0042802">
    <property type="term" value="F:identical protein binding"/>
    <property type="evidence" value="ECO:0007669"/>
    <property type="project" value="UniProtKB-ARBA"/>
</dbReference>
<dbReference type="PANTHER" id="PTHR15364:SF0">
    <property type="entry name" value="2'-DEOXYNUCLEOSIDE 5'-PHOSPHATE N-HYDROLASE 1"/>
    <property type="match status" value="1"/>
</dbReference>
<feature type="binding site" evidence="6">
    <location>
        <begin position="103"/>
        <end position="105"/>
    </location>
    <ligand>
        <name>substrate</name>
        <note>ligand shared between homodimeric partners</note>
    </ligand>
</feature>
<dbReference type="GO" id="GO:0009159">
    <property type="term" value="P:deoxyribonucleoside monophosphate catabolic process"/>
    <property type="evidence" value="ECO:0007669"/>
    <property type="project" value="InterPro"/>
</dbReference>
<accession>A0A434AFP7</accession>
<organism evidence="7 8">
    <name type="scientific">Ancylomarina longa</name>
    <dbReference type="NCBI Taxonomy" id="2487017"/>
    <lineage>
        <taxon>Bacteria</taxon>
        <taxon>Pseudomonadati</taxon>
        <taxon>Bacteroidota</taxon>
        <taxon>Bacteroidia</taxon>
        <taxon>Marinilabiliales</taxon>
        <taxon>Marinifilaceae</taxon>
        <taxon>Ancylomarina</taxon>
    </lineage>
</organism>
<feature type="binding site" description="in other chain" evidence="6">
    <location>
        <position position="79"/>
    </location>
    <ligand>
        <name>substrate</name>
        <note>ligand shared between homodimeric partners</note>
    </ligand>
</feature>
<dbReference type="GO" id="GO:0070694">
    <property type="term" value="F:5-hydroxymethyl-dUMP N-hydrolase activity"/>
    <property type="evidence" value="ECO:0007669"/>
    <property type="project" value="InterPro"/>
</dbReference>
<keyword evidence="3 6" id="KW-0546">Nucleotide metabolism</keyword>
<keyword evidence="8" id="KW-1185">Reference proteome</keyword>
<comment type="subunit">
    <text evidence="1 6">Monomer and homodimer.</text>
</comment>
<dbReference type="AlphaFoldDB" id="A0A434AFP7"/>
<gene>
    <name evidence="7" type="ORF">DLK05_14545</name>
</gene>
<comment type="caution">
    <text evidence="7">The sequence shown here is derived from an EMBL/GenBank/DDBJ whole genome shotgun (WGS) entry which is preliminary data.</text>
</comment>
<dbReference type="InterPro" id="IPR028607">
    <property type="entry name" value="DNPH1"/>
</dbReference>
<comment type="catalytic activity">
    <reaction evidence="6">
        <text>a pyrimidine 2'-deoxyribonucleoside 5'-phosphate + H2O = a pyrimidine nucleobase + 2-deoxy-D-ribose 5-phosphate</text>
        <dbReference type="Rhea" id="RHEA:57852"/>
        <dbReference type="ChEBI" id="CHEBI:15377"/>
        <dbReference type="ChEBI" id="CHEBI:26432"/>
        <dbReference type="ChEBI" id="CHEBI:62877"/>
        <dbReference type="ChEBI" id="CHEBI:142209"/>
    </reaction>
</comment>
<keyword evidence="2 6" id="KW-0378">Hydrolase</keyword>
<evidence type="ECO:0000256" key="2">
    <source>
        <dbReference type="ARBA" id="ARBA00022801"/>
    </source>
</evidence>
<dbReference type="EMBL" id="RJJX01000026">
    <property type="protein sequence ID" value="RUT73190.1"/>
    <property type="molecule type" value="Genomic_DNA"/>
</dbReference>
<dbReference type="Gene3D" id="3.40.50.450">
    <property type="match status" value="1"/>
</dbReference>
<sequence length="133" mass="15140">MKIYFSGSIRGGQQDVEIYHEIIEELKQYGTVLTEHIGTKIKKNNMTDQEIHDRDMNWVIESDVLVAEVSTPSLGVGYEIGRALDMKKPIICLYRSINGKTTSAMIRGCTDLQCFEYATLEEAKKILKNQLTH</sequence>
<feature type="binding site" description="in other chain" evidence="6">
    <location>
        <begin position="4"/>
        <end position="10"/>
    </location>
    <ligand>
        <name>substrate</name>
        <note>ligand shared between homodimeric partners</note>
    </ligand>
</feature>
<proteinExistence type="inferred from homology"/>
<name>A0A434AFP7_9BACT</name>
<dbReference type="OrthoDB" id="9811273at2"/>
<evidence type="ECO:0000313" key="7">
    <source>
        <dbReference type="EMBL" id="RUT73190.1"/>
    </source>
</evidence>
<keyword evidence="7" id="KW-0808">Transferase</keyword>
<dbReference type="GO" id="GO:0006163">
    <property type="term" value="P:purine nucleotide metabolic process"/>
    <property type="evidence" value="ECO:0007669"/>
    <property type="project" value="UniProtKB-ARBA"/>
</dbReference>
<protein>
    <recommendedName>
        <fullName evidence="6">Putative 2'-deoxynucleoside 5'-phosphate N-hydrolase 1</fullName>
        <ecNumber evidence="6">3.2.2.-</ecNumber>
    </recommendedName>
</protein>
<dbReference type="Proteomes" id="UP000282985">
    <property type="component" value="Unassembled WGS sequence"/>
</dbReference>
<dbReference type="SUPFAM" id="SSF52309">
    <property type="entry name" value="N-(deoxy)ribosyltransferase-like"/>
    <property type="match status" value="1"/>
</dbReference>
<evidence type="ECO:0000256" key="3">
    <source>
        <dbReference type="ARBA" id="ARBA00023080"/>
    </source>
</evidence>
<evidence type="ECO:0000256" key="6">
    <source>
        <dbReference type="HAMAP-Rule" id="MF_03036"/>
    </source>
</evidence>
<dbReference type="PANTHER" id="PTHR15364">
    <property type="entry name" value="2'-DEOXYNUCLEOSIDE 5'-PHOSPHATE N-HYDROLASE 1"/>
    <property type="match status" value="1"/>
</dbReference>
<dbReference type="EC" id="3.2.2.-" evidence="6"/>
<comment type="catalytic activity">
    <reaction evidence="6">
        <text>a purine 2'-deoxyribonucleoside 5'-phosphate + H2O = a purine nucleobase + 2-deoxy-D-ribose 5-phosphate</text>
        <dbReference type="Rhea" id="RHEA:51132"/>
        <dbReference type="ChEBI" id="CHEBI:15377"/>
        <dbReference type="ChEBI" id="CHEBI:26386"/>
        <dbReference type="ChEBI" id="CHEBI:62877"/>
        <dbReference type="ChEBI" id="CHEBI:142198"/>
    </reaction>
</comment>
<comment type="similarity">
    <text evidence="6">Belongs to the 2'-deoxynucleoside 5'-phosphate N-hydrolase 1 family.</text>
</comment>
<dbReference type="RefSeq" id="WP_127344695.1">
    <property type="nucleotide sequence ID" value="NZ_RJJX01000026.1"/>
</dbReference>
<dbReference type="GO" id="GO:0016740">
    <property type="term" value="F:transferase activity"/>
    <property type="evidence" value="ECO:0007669"/>
    <property type="project" value="UniProtKB-KW"/>
</dbReference>
<dbReference type="FunFam" id="3.40.50.450:FF:000019">
    <property type="entry name" value="2'-deoxynucleoside 5'-phosphate N-hydrolase 1"/>
    <property type="match status" value="1"/>
</dbReference>
<dbReference type="HAMAP" id="MF_03036">
    <property type="entry name" value="Nuc_phosphate_hydrolase"/>
    <property type="match status" value="1"/>
</dbReference>
<dbReference type="InterPro" id="IPR007710">
    <property type="entry name" value="Nucleoside_deoxyribTrfase"/>
</dbReference>
<evidence type="ECO:0000256" key="1">
    <source>
        <dbReference type="ARBA" id="ARBA00011407"/>
    </source>
</evidence>
<keyword evidence="4 6" id="KW-0326">Glycosidase</keyword>
<reference evidence="7 8" key="1">
    <citation type="submission" date="2018-11" db="EMBL/GenBank/DDBJ databases">
        <title>Parancylomarina longa gen. nov., sp. nov., isolated from sediments of southern Okinawa.</title>
        <authorList>
            <person name="Fu T."/>
        </authorList>
    </citation>
    <scope>NUCLEOTIDE SEQUENCE [LARGE SCALE GENOMIC DNA]</scope>
    <source>
        <strain evidence="7 8">T3-2 S1-C</strain>
    </source>
</reference>
<evidence type="ECO:0000256" key="4">
    <source>
        <dbReference type="ARBA" id="ARBA00023295"/>
    </source>
</evidence>
<evidence type="ECO:0000256" key="5">
    <source>
        <dbReference type="ARBA" id="ARBA00047460"/>
    </source>
</evidence>
<dbReference type="Pfam" id="PF05014">
    <property type="entry name" value="Nuc_deoxyrib_tr"/>
    <property type="match status" value="1"/>
</dbReference>